<reference evidence="2" key="1">
    <citation type="submission" date="2015-04" db="UniProtKB">
        <authorList>
            <consortium name="EnsemblPlants"/>
        </authorList>
    </citation>
    <scope>IDENTIFICATION</scope>
</reference>
<name>A0A0D9ZA25_9ORYZ</name>
<organism evidence="2">
    <name type="scientific">Oryza glumipatula</name>
    <dbReference type="NCBI Taxonomy" id="40148"/>
    <lineage>
        <taxon>Eukaryota</taxon>
        <taxon>Viridiplantae</taxon>
        <taxon>Streptophyta</taxon>
        <taxon>Embryophyta</taxon>
        <taxon>Tracheophyta</taxon>
        <taxon>Spermatophyta</taxon>
        <taxon>Magnoliopsida</taxon>
        <taxon>Liliopsida</taxon>
        <taxon>Poales</taxon>
        <taxon>Poaceae</taxon>
        <taxon>BOP clade</taxon>
        <taxon>Oryzoideae</taxon>
        <taxon>Oryzeae</taxon>
        <taxon>Oryzinae</taxon>
        <taxon>Oryza</taxon>
    </lineage>
</organism>
<proteinExistence type="predicted"/>
<dbReference type="HOGENOM" id="CLU_2149789_0_0_1"/>
<accession>A0A0D9ZA25</accession>
<feature type="region of interest" description="Disordered" evidence="1">
    <location>
        <begin position="1"/>
        <end position="20"/>
    </location>
</feature>
<evidence type="ECO:0000256" key="1">
    <source>
        <dbReference type="SAM" id="MobiDB-lite"/>
    </source>
</evidence>
<keyword evidence="3" id="KW-1185">Reference proteome</keyword>
<protein>
    <submittedName>
        <fullName evidence="2">Uncharacterized protein</fullName>
    </submittedName>
</protein>
<dbReference type="EnsemblPlants" id="OGLUM03G25400.1">
    <property type="protein sequence ID" value="OGLUM03G25400.1"/>
    <property type="gene ID" value="OGLUM03G25400"/>
</dbReference>
<evidence type="ECO:0000313" key="3">
    <source>
        <dbReference type="Proteomes" id="UP000026961"/>
    </source>
</evidence>
<sequence length="112" mass="11539">MPTASSMASMRGEEAGGEDLEATLPLHLKRLARHGSISSSSLAPHLERALMPLEFEVGAVGFEEATATVASSTADTVSSTTMGESRELAVVIVSSSLEPSLRRRANPATGGG</sequence>
<evidence type="ECO:0000313" key="2">
    <source>
        <dbReference type="EnsemblPlants" id="OGLUM03G25400.1"/>
    </source>
</evidence>
<dbReference type="Proteomes" id="UP000026961">
    <property type="component" value="Chromosome 3"/>
</dbReference>
<reference evidence="2" key="2">
    <citation type="submission" date="2018-05" db="EMBL/GenBank/DDBJ databases">
        <title>OgluRS3 (Oryza glumaepatula Reference Sequence Version 3).</title>
        <authorList>
            <person name="Zhang J."/>
            <person name="Kudrna D."/>
            <person name="Lee S."/>
            <person name="Talag J."/>
            <person name="Welchert J."/>
            <person name="Wing R.A."/>
        </authorList>
    </citation>
    <scope>NUCLEOTIDE SEQUENCE [LARGE SCALE GENOMIC DNA]</scope>
</reference>
<dbReference type="Gramene" id="OGLUM03G25400.1">
    <property type="protein sequence ID" value="OGLUM03G25400.1"/>
    <property type="gene ID" value="OGLUM03G25400"/>
</dbReference>
<dbReference type="AlphaFoldDB" id="A0A0D9ZA25"/>